<dbReference type="InterPro" id="IPR036412">
    <property type="entry name" value="HAD-like_sf"/>
</dbReference>
<dbReference type="GO" id="GO:0016020">
    <property type="term" value="C:membrane"/>
    <property type="evidence" value="ECO:0007669"/>
    <property type="project" value="UniProtKB-SubCell"/>
</dbReference>
<feature type="transmembrane region" description="Helical" evidence="6">
    <location>
        <begin position="174"/>
        <end position="193"/>
    </location>
</feature>
<evidence type="ECO:0000313" key="8">
    <source>
        <dbReference type="Proteomes" id="UP000325113"/>
    </source>
</evidence>
<dbReference type="EMBL" id="VLTM01000229">
    <property type="protein sequence ID" value="KAA0145780.1"/>
    <property type="molecule type" value="Genomic_DNA"/>
</dbReference>
<name>A0A5A8C130_CAFRO</name>
<dbReference type="GO" id="GO:0016887">
    <property type="term" value="F:ATP hydrolysis activity"/>
    <property type="evidence" value="ECO:0007669"/>
    <property type="project" value="InterPro"/>
</dbReference>
<dbReference type="InterPro" id="IPR001757">
    <property type="entry name" value="P_typ_ATPase"/>
</dbReference>
<dbReference type="NCBIfam" id="TIGR01494">
    <property type="entry name" value="ATPase_P-type"/>
    <property type="match status" value="1"/>
</dbReference>
<gene>
    <name evidence="7" type="ORF">FNF31_07959</name>
</gene>
<keyword evidence="2 6" id="KW-0812">Transmembrane</keyword>
<dbReference type="SUPFAM" id="SSF56784">
    <property type="entry name" value="HAD-like"/>
    <property type="match status" value="1"/>
</dbReference>
<dbReference type="Pfam" id="PF00702">
    <property type="entry name" value="Hydrolase"/>
    <property type="match status" value="1"/>
</dbReference>
<evidence type="ECO:0000256" key="5">
    <source>
        <dbReference type="ARBA" id="ARBA00023136"/>
    </source>
</evidence>
<accession>A0A5A8C130</accession>
<comment type="caution">
    <text evidence="7">The sequence shown here is derived from an EMBL/GenBank/DDBJ whole genome shotgun (WGS) entry which is preliminary data.</text>
</comment>
<evidence type="ECO:0000256" key="1">
    <source>
        <dbReference type="ARBA" id="ARBA00004370"/>
    </source>
</evidence>
<feature type="transmembrane region" description="Helical" evidence="6">
    <location>
        <begin position="141"/>
        <end position="162"/>
    </location>
</feature>
<keyword evidence="3" id="KW-0479">Metal-binding</keyword>
<dbReference type="GO" id="GO:0046872">
    <property type="term" value="F:metal ion binding"/>
    <property type="evidence" value="ECO:0007669"/>
    <property type="project" value="UniProtKB-KW"/>
</dbReference>
<protein>
    <submittedName>
        <fullName evidence="7">Uncharacterized protein</fullName>
    </submittedName>
</protein>
<reference evidence="7 8" key="1">
    <citation type="submission" date="2019-07" db="EMBL/GenBank/DDBJ databases">
        <title>Genomes of Cafeteria roenbergensis.</title>
        <authorList>
            <person name="Fischer M.G."/>
            <person name="Hackl T."/>
            <person name="Roman M."/>
        </authorList>
    </citation>
    <scope>NUCLEOTIDE SEQUENCE [LARGE SCALE GENOMIC DNA]</scope>
    <source>
        <strain evidence="7 8">Cflag</strain>
    </source>
</reference>
<sequence length="201" mass="20660">MVLTASAEEETAAMEVLGRTAVLVAIDGAVAGVIALADEIKQPDARDTVKRLQAMGVAAEALPSGKIATVEALLDEGRQVAMVGDGINDAPALAKATVGVAIGAGTQVAHGRGGRGAGALRTGADIVTAVDLSRVTFRRIWINYFFAFIYNTLGIPVAAGALYPALRVALPPELAALAMALSSVCVVLSSLALRRYKPPRL</sequence>
<dbReference type="InterPro" id="IPR023299">
    <property type="entry name" value="ATPase_P-typ_cyto_dom_N"/>
</dbReference>
<comment type="subcellular location">
    <subcellularLocation>
        <location evidence="1">Membrane</location>
    </subcellularLocation>
</comment>
<dbReference type="Proteomes" id="UP000325113">
    <property type="component" value="Unassembled WGS sequence"/>
</dbReference>
<dbReference type="PANTHER" id="PTHR46594:SF4">
    <property type="entry name" value="P-TYPE CATION-TRANSPORTING ATPASE"/>
    <property type="match status" value="1"/>
</dbReference>
<dbReference type="GO" id="GO:0005524">
    <property type="term" value="F:ATP binding"/>
    <property type="evidence" value="ECO:0007669"/>
    <property type="project" value="InterPro"/>
</dbReference>
<evidence type="ECO:0000256" key="3">
    <source>
        <dbReference type="ARBA" id="ARBA00022723"/>
    </source>
</evidence>
<dbReference type="InterPro" id="IPR023214">
    <property type="entry name" value="HAD_sf"/>
</dbReference>
<proteinExistence type="predicted"/>
<keyword evidence="5 6" id="KW-0472">Membrane</keyword>
<dbReference type="Gene3D" id="3.40.50.1000">
    <property type="entry name" value="HAD superfamily/HAD-like"/>
    <property type="match status" value="2"/>
</dbReference>
<dbReference type="AlphaFoldDB" id="A0A5A8C130"/>
<keyword evidence="4 6" id="KW-1133">Transmembrane helix</keyword>
<dbReference type="PANTHER" id="PTHR46594">
    <property type="entry name" value="P-TYPE CATION-TRANSPORTING ATPASE"/>
    <property type="match status" value="1"/>
</dbReference>
<dbReference type="Gene3D" id="3.40.1110.10">
    <property type="entry name" value="Calcium-transporting ATPase, cytoplasmic domain N"/>
    <property type="match status" value="1"/>
</dbReference>
<organism evidence="7 8">
    <name type="scientific">Cafeteria roenbergensis</name>
    <name type="common">Marine flagellate</name>
    <dbReference type="NCBI Taxonomy" id="33653"/>
    <lineage>
        <taxon>Eukaryota</taxon>
        <taxon>Sar</taxon>
        <taxon>Stramenopiles</taxon>
        <taxon>Bigyra</taxon>
        <taxon>Opalozoa</taxon>
        <taxon>Bicosoecida</taxon>
        <taxon>Cafeteriaceae</taxon>
        <taxon>Cafeteria</taxon>
    </lineage>
</organism>
<evidence type="ECO:0000256" key="2">
    <source>
        <dbReference type="ARBA" id="ARBA00022692"/>
    </source>
</evidence>
<feature type="transmembrane region" description="Helical" evidence="6">
    <location>
        <begin position="16"/>
        <end position="37"/>
    </location>
</feature>
<evidence type="ECO:0000313" key="7">
    <source>
        <dbReference type="EMBL" id="KAA0145780.1"/>
    </source>
</evidence>
<evidence type="ECO:0000256" key="4">
    <source>
        <dbReference type="ARBA" id="ARBA00022989"/>
    </source>
</evidence>
<evidence type="ECO:0000256" key="6">
    <source>
        <dbReference type="SAM" id="Phobius"/>
    </source>
</evidence>